<sequence>MQYDLSTQDQKMEAHESVEDEPGSSPIQPPMSRERAPLQKSSVCSRSYFMVVMIFFHVYIINVIALLFYVHYNNGPSSKEFTSSTQHQHNSFDQPVPHERFPQTMHLPRIEGIRVGHVQKVSLVPNKVHQMRTLSLKPLLFEVPGFLSDEECRVVIQLAQLKGLMESQVMVPDGQEELTEQLNLSPEEIFNLLDLNQDNQLQPQEILTHSRVRDGIWLTPENLREIYAGLHADSDGNGLLSLDEFRMLSGDAFQRFLKRRGLKRSQLVRNSRHTWLYQGQGTHQVLQEVRKRVTLLTRLPSELVDLSEPLQVVRYEQGGHYHGHHDSGPVYPETTCTHTRLAANSSSPFETSCRYITVLYYLNSVEGGGETTFPVADNRTYEELSLIQNDVDLLDTRKNCDKGNLRVKPSKGTAVFWYNYLSDGRGWVGEQDEYSLHGGCVVTSGTKWVANNWINVDPDYQRQARYQQLVSQQQQQQQQHETQGEPSESGSSRHTDPHVEL</sequence>
<dbReference type="SUPFAM" id="SSF47473">
    <property type="entry name" value="EF-hand"/>
    <property type="match status" value="1"/>
</dbReference>
<keyword evidence="9 12" id="KW-0812">Transmembrane</keyword>
<evidence type="ECO:0000256" key="1">
    <source>
        <dbReference type="ARBA" id="ARBA00001961"/>
    </source>
</evidence>
<dbReference type="GO" id="GO:0031418">
    <property type="term" value="F:L-ascorbic acid binding"/>
    <property type="evidence" value="ECO:0007669"/>
    <property type="project" value="UniProtKB-KW"/>
</dbReference>
<proteinExistence type="predicted"/>
<dbReference type="PROSITE" id="PS00018">
    <property type="entry name" value="EF_HAND_1"/>
    <property type="match status" value="2"/>
</dbReference>
<evidence type="ECO:0000313" key="11">
    <source>
        <dbReference type="Proteomes" id="UP000515152"/>
    </source>
</evidence>
<dbReference type="Gene3D" id="1.10.238.10">
    <property type="entry name" value="EF-hand"/>
    <property type="match status" value="1"/>
</dbReference>
<dbReference type="Proteomes" id="UP000515152">
    <property type="component" value="Chromosome 5"/>
</dbReference>
<feature type="domain" description="Fe2OG dioxygenase" evidence="10">
    <location>
        <begin position="306"/>
        <end position="456"/>
    </location>
</feature>
<dbReference type="GeneID" id="105889189"/>
<evidence type="ECO:0000256" key="4">
    <source>
        <dbReference type="ARBA" id="ARBA00022896"/>
    </source>
</evidence>
<evidence type="ECO:0000256" key="5">
    <source>
        <dbReference type="ARBA" id="ARBA00022964"/>
    </source>
</evidence>
<dbReference type="KEGG" id="char:105889189"/>
<dbReference type="PROSITE" id="PS51471">
    <property type="entry name" value="FE2OG_OXY"/>
    <property type="match status" value="1"/>
</dbReference>
<accession>A0A6P3VF86</accession>
<dbReference type="FunFam" id="2.60.120.620:FF:000008">
    <property type="entry name" value="transmembrane prolyl 4-hydroxylase"/>
    <property type="match status" value="1"/>
</dbReference>
<keyword evidence="11" id="KW-1185">Reference proteome</keyword>
<dbReference type="InterPro" id="IPR005123">
    <property type="entry name" value="Oxoglu/Fe-dep_dioxygenase_dom"/>
</dbReference>
<keyword evidence="3" id="KW-0106">Calcium</keyword>
<evidence type="ECO:0000259" key="10">
    <source>
        <dbReference type="PROSITE" id="PS51471"/>
    </source>
</evidence>
<feature type="compositionally biased region" description="Polar residues" evidence="8">
    <location>
        <begin position="79"/>
        <end position="93"/>
    </location>
</feature>
<evidence type="ECO:0000256" key="7">
    <source>
        <dbReference type="ARBA" id="ARBA00023004"/>
    </source>
</evidence>
<dbReference type="RefSeq" id="XP_012670440.2">
    <property type="nucleotide sequence ID" value="XM_012814986.3"/>
</dbReference>
<evidence type="ECO:0000313" key="12">
    <source>
        <dbReference type="RefSeq" id="XP_012670440.2"/>
    </source>
</evidence>
<dbReference type="PANTHER" id="PTHR10869">
    <property type="entry name" value="PROLYL 4-HYDROXYLASE ALPHA SUBUNIT"/>
    <property type="match status" value="1"/>
</dbReference>
<name>A0A6P3VF86_CLUHA</name>
<dbReference type="GO" id="GO:0005506">
    <property type="term" value="F:iron ion binding"/>
    <property type="evidence" value="ECO:0007669"/>
    <property type="project" value="InterPro"/>
</dbReference>
<evidence type="ECO:0000256" key="2">
    <source>
        <dbReference type="ARBA" id="ARBA00022723"/>
    </source>
</evidence>
<comment type="cofactor">
    <cofactor evidence="1">
        <name>L-ascorbate</name>
        <dbReference type="ChEBI" id="CHEBI:38290"/>
    </cofactor>
</comment>
<keyword evidence="2" id="KW-0479">Metal-binding</keyword>
<organism evidence="11 12">
    <name type="scientific">Clupea harengus</name>
    <name type="common">Atlantic herring</name>
    <dbReference type="NCBI Taxonomy" id="7950"/>
    <lineage>
        <taxon>Eukaryota</taxon>
        <taxon>Metazoa</taxon>
        <taxon>Chordata</taxon>
        <taxon>Craniata</taxon>
        <taxon>Vertebrata</taxon>
        <taxon>Euteleostomi</taxon>
        <taxon>Actinopterygii</taxon>
        <taxon>Neopterygii</taxon>
        <taxon>Teleostei</taxon>
        <taxon>Clupei</taxon>
        <taxon>Clupeiformes</taxon>
        <taxon>Clupeoidei</taxon>
        <taxon>Clupeidae</taxon>
        <taxon>Clupea</taxon>
    </lineage>
</organism>
<feature type="region of interest" description="Disordered" evidence="8">
    <location>
        <begin position="1"/>
        <end position="36"/>
    </location>
</feature>
<dbReference type="CTD" id="799930"/>
<keyword evidence="9" id="KW-0472">Membrane</keyword>
<keyword evidence="5" id="KW-0223">Dioxygenase</keyword>
<evidence type="ECO:0000256" key="6">
    <source>
        <dbReference type="ARBA" id="ARBA00023002"/>
    </source>
</evidence>
<dbReference type="PANTHER" id="PTHR10869:SF246">
    <property type="entry name" value="TRANSMEMBRANE PROLYL 4-HYDROXYLASE"/>
    <property type="match status" value="1"/>
</dbReference>
<dbReference type="GO" id="GO:0005783">
    <property type="term" value="C:endoplasmic reticulum"/>
    <property type="evidence" value="ECO:0007669"/>
    <property type="project" value="TreeGrafter"/>
</dbReference>
<keyword evidence="6" id="KW-0560">Oxidoreductase</keyword>
<dbReference type="InterPro" id="IPR011992">
    <property type="entry name" value="EF-hand-dom_pair"/>
</dbReference>
<dbReference type="InterPro" id="IPR045054">
    <property type="entry name" value="P4HA-like"/>
</dbReference>
<dbReference type="InterPro" id="IPR018247">
    <property type="entry name" value="EF_Hand_1_Ca_BS"/>
</dbReference>
<feature type="region of interest" description="Disordered" evidence="8">
    <location>
        <begin position="79"/>
        <end position="98"/>
    </location>
</feature>
<dbReference type="SMART" id="SM00702">
    <property type="entry name" value="P4Hc"/>
    <property type="match status" value="1"/>
</dbReference>
<dbReference type="Gene3D" id="2.60.120.620">
    <property type="entry name" value="q2cbj1_9rhob like domain"/>
    <property type="match status" value="1"/>
</dbReference>
<protein>
    <submittedName>
        <fullName evidence="12">Transmembrane prolyl 4-hydroxylase</fullName>
    </submittedName>
</protein>
<evidence type="ECO:0000256" key="9">
    <source>
        <dbReference type="SAM" id="Phobius"/>
    </source>
</evidence>
<evidence type="ECO:0000256" key="8">
    <source>
        <dbReference type="SAM" id="MobiDB-lite"/>
    </source>
</evidence>
<dbReference type="Pfam" id="PF13640">
    <property type="entry name" value="2OG-FeII_Oxy_3"/>
    <property type="match status" value="1"/>
</dbReference>
<gene>
    <name evidence="12" type="primary">p4htmb</name>
</gene>
<dbReference type="InterPro" id="IPR006620">
    <property type="entry name" value="Pro_4_hyd_alph"/>
</dbReference>
<keyword evidence="7" id="KW-0408">Iron</keyword>
<evidence type="ECO:0000256" key="3">
    <source>
        <dbReference type="ARBA" id="ARBA00022837"/>
    </source>
</evidence>
<feature type="compositionally biased region" description="Low complexity" evidence="8">
    <location>
        <begin position="466"/>
        <end position="481"/>
    </location>
</feature>
<feature type="compositionally biased region" description="Basic and acidic residues" evidence="8">
    <location>
        <begin position="491"/>
        <end position="501"/>
    </location>
</feature>
<dbReference type="GO" id="GO:0004656">
    <property type="term" value="F:procollagen-proline 4-dioxygenase activity"/>
    <property type="evidence" value="ECO:0007669"/>
    <property type="project" value="TreeGrafter"/>
</dbReference>
<dbReference type="AlphaFoldDB" id="A0A6P3VF86"/>
<keyword evidence="9" id="KW-1133">Transmembrane helix</keyword>
<dbReference type="OrthoDB" id="420380at2759"/>
<feature type="region of interest" description="Disordered" evidence="8">
    <location>
        <begin position="466"/>
        <end position="501"/>
    </location>
</feature>
<keyword evidence="4" id="KW-0847">Vitamin C</keyword>
<dbReference type="InterPro" id="IPR044862">
    <property type="entry name" value="Pro_4_hyd_alph_FE2OG_OXY"/>
</dbReference>
<feature type="transmembrane region" description="Helical" evidence="9">
    <location>
        <begin position="48"/>
        <end position="72"/>
    </location>
</feature>
<reference evidence="12" key="1">
    <citation type="submission" date="2025-08" db="UniProtKB">
        <authorList>
            <consortium name="RefSeq"/>
        </authorList>
    </citation>
    <scope>IDENTIFICATION</scope>
</reference>